<evidence type="ECO:0000313" key="12">
    <source>
        <dbReference type="EMBL" id="KAL1226645.1"/>
    </source>
</evidence>
<dbReference type="InterPro" id="IPR000990">
    <property type="entry name" value="Innexin"/>
</dbReference>
<dbReference type="Proteomes" id="UP001558632">
    <property type="component" value="Unassembled WGS sequence"/>
</dbReference>
<dbReference type="EMBL" id="JBEUSY010000560">
    <property type="protein sequence ID" value="KAL1226645.1"/>
    <property type="molecule type" value="Genomic_DNA"/>
</dbReference>
<organism evidence="12 14">
    <name type="scientific">Trichinella spiralis</name>
    <name type="common">Trichina worm</name>
    <dbReference type="NCBI Taxonomy" id="6334"/>
    <lineage>
        <taxon>Eukaryota</taxon>
        <taxon>Metazoa</taxon>
        <taxon>Ecdysozoa</taxon>
        <taxon>Nematoda</taxon>
        <taxon>Enoplea</taxon>
        <taxon>Dorylaimia</taxon>
        <taxon>Trichinellida</taxon>
        <taxon>Trichinellidae</taxon>
        <taxon>Trichinella</taxon>
    </lineage>
</organism>
<accession>A0ABR3K0U0</accession>
<keyword evidence="3" id="KW-0813">Transport</keyword>
<evidence type="ECO:0000256" key="8">
    <source>
        <dbReference type="ARBA" id="ARBA00022989"/>
    </source>
</evidence>
<protein>
    <submittedName>
        <fullName evidence="12">Innexin unc-7</fullName>
    </submittedName>
</protein>
<comment type="caution">
    <text evidence="12">The sequence shown here is derived from an EMBL/GenBank/DDBJ whole genome shotgun (WGS) entry which is preliminary data.</text>
</comment>
<reference evidence="12" key="1">
    <citation type="submission" date="2024-06" db="EMBL/GenBank/DDBJ databases">
        <authorList>
            <person name="Korhonen P.K."/>
            <person name="La Rosa G."/>
            <person name="Gomez-Morales M.A."/>
            <person name="Tosini F."/>
            <person name="Sumanam S."/>
            <person name="Young N.D."/>
            <person name="Chang B.C."/>
            <person name="Gasser R.B."/>
        </authorList>
    </citation>
    <scope>NUCLEOTIDE SEQUENCE</scope>
    <source>
        <strain evidence="12">ISS534</strain>
    </source>
</reference>
<keyword evidence="10" id="KW-0472">Membrane</keyword>
<dbReference type="PANTHER" id="PTHR11893">
    <property type="entry name" value="INNEXIN"/>
    <property type="match status" value="1"/>
</dbReference>
<keyword evidence="9" id="KW-0406">Ion transport</keyword>
<evidence type="ECO:0000313" key="14">
    <source>
        <dbReference type="Proteomes" id="UP001558632"/>
    </source>
</evidence>
<evidence type="ECO:0000313" key="13">
    <source>
        <dbReference type="EMBL" id="KAL1232982.1"/>
    </source>
</evidence>
<evidence type="ECO:0000256" key="5">
    <source>
        <dbReference type="ARBA" id="ARBA00022692"/>
    </source>
</evidence>
<dbReference type="Pfam" id="PF00876">
    <property type="entry name" value="Innexin"/>
    <property type="match status" value="1"/>
</dbReference>
<evidence type="ECO:0000256" key="10">
    <source>
        <dbReference type="ARBA" id="ARBA00023136"/>
    </source>
</evidence>
<comment type="subcellular location">
    <subcellularLocation>
        <location evidence="1">Cell junction</location>
        <location evidence="1">Gap junction</location>
    </subcellularLocation>
    <subcellularLocation>
        <location evidence="2">Cell membrane</location>
        <topology evidence="2">Multi-pass membrane protein</topology>
    </subcellularLocation>
</comment>
<keyword evidence="7" id="KW-0965">Cell junction</keyword>
<keyword evidence="6" id="KW-0303">Gap junction</keyword>
<dbReference type="EMBL" id="JBEUSY010000444">
    <property type="protein sequence ID" value="KAL1232982.1"/>
    <property type="molecule type" value="Genomic_DNA"/>
</dbReference>
<evidence type="ECO:0000256" key="6">
    <source>
        <dbReference type="ARBA" id="ARBA00022868"/>
    </source>
</evidence>
<dbReference type="PANTHER" id="PTHR11893:SF36">
    <property type="entry name" value="INNEXIN-5"/>
    <property type="match status" value="1"/>
</dbReference>
<reference evidence="12 14" key="2">
    <citation type="submission" date="2024-07" db="EMBL/GenBank/DDBJ databases">
        <title>Enhanced genomic and transcriptomic resources for Trichinella pseudospiralis and T. spiralis underpin the discovery of pronounced molecular differences between stages and species.</title>
        <authorList>
            <person name="Pasi K.K."/>
            <person name="La Rosa G."/>
            <person name="Gomez-Morales M.A."/>
            <person name="Tosini F."/>
            <person name="Sumanam S."/>
            <person name="Young N.D."/>
            <person name="Chang B.C."/>
            <person name="Robin G.B."/>
        </authorList>
    </citation>
    <scope>NUCLEOTIDE SEQUENCE [LARGE SCALE GENOMIC DNA]</scope>
    <source>
        <strain evidence="12">ISS534</strain>
    </source>
</reference>
<proteinExistence type="predicted"/>
<gene>
    <name evidence="13" type="ORF">TSPI_04081</name>
    <name evidence="12" type="ORF">TSPI_10932</name>
</gene>
<keyword evidence="8" id="KW-1133">Transmembrane helix</keyword>
<evidence type="ECO:0000256" key="2">
    <source>
        <dbReference type="ARBA" id="ARBA00004651"/>
    </source>
</evidence>
<keyword evidence="5" id="KW-0812">Transmembrane</keyword>
<evidence type="ECO:0000256" key="3">
    <source>
        <dbReference type="ARBA" id="ARBA00022448"/>
    </source>
</evidence>
<keyword evidence="4" id="KW-1003">Cell membrane</keyword>
<sequence length="76" mass="9201">MPEEFKYAWEENTEKFCYIQDIYWFPLNDTIPERSERGHNHISYYQSVPFIPGVQELFFIQFVSALFVACLQLSLW</sequence>
<evidence type="ECO:0000256" key="1">
    <source>
        <dbReference type="ARBA" id="ARBA00004610"/>
    </source>
</evidence>
<keyword evidence="14" id="KW-1185">Reference proteome</keyword>
<evidence type="ECO:0000256" key="7">
    <source>
        <dbReference type="ARBA" id="ARBA00022949"/>
    </source>
</evidence>
<keyword evidence="11" id="KW-0407">Ion channel</keyword>
<evidence type="ECO:0000256" key="11">
    <source>
        <dbReference type="ARBA" id="ARBA00023303"/>
    </source>
</evidence>
<name>A0ABR3K0U0_TRISP</name>
<evidence type="ECO:0000256" key="9">
    <source>
        <dbReference type="ARBA" id="ARBA00023065"/>
    </source>
</evidence>
<evidence type="ECO:0000256" key="4">
    <source>
        <dbReference type="ARBA" id="ARBA00022475"/>
    </source>
</evidence>